<dbReference type="InterPro" id="IPR050982">
    <property type="entry name" value="Auxin_biosynth/cation_transpt"/>
</dbReference>
<dbReference type="GO" id="GO:0050660">
    <property type="term" value="F:flavin adenine dinucleotide binding"/>
    <property type="evidence" value="ECO:0007669"/>
    <property type="project" value="TreeGrafter"/>
</dbReference>
<reference evidence="2" key="1">
    <citation type="submission" date="2020-02" db="EMBL/GenBank/DDBJ databases">
        <authorList>
            <person name="Meier V. D."/>
        </authorList>
    </citation>
    <scope>NUCLEOTIDE SEQUENCE</scope>
    <source>
        <strain evidence="2">AVDCRST_MAG13</strain>
    </source>
</reference>
<dbReference type="GO" id="GO:0004497">
    <property type="term" value="F:monooxygenase activity"/>
    <property type="evidence" value="ECO:0007669"/>
    <property type="project" value="TreeGrafter"/>
</dbReference>
<dbReference type="PRINTS" id="PR00411">
    <property type="entry name" value="PNDRDTASEI"/>
</dbReference>
<proteinExistence type="predicted"/>
<dbReference type="PANTHER" id="PTHR43539:SF91">
    <property type="entry name" value="FAD-DEPENDENT URATE HYDROXYLASE"/>
    <property type="match status" value="1"/>
</dbReference>
<dbReference type="PANTHER" id="PTHR43539">
    <property type="entry name" value="FLAVIN-BINDING MONOOXYGENASE-LIKE PROTEIN (AFU_ORTHOLOGUE AFUA_4G09220)"/>
    <property type="match status" value="1"/>
</dbReference>
<accession>A0A6J4TBV9</accession>
<evidence type="ECO:0000256" key="1">
    <source>
        <dbReference type="ARBA" id="ARBA00023002"/>
    </source>
</evidence>
<gene>
    <name evidence="2" type="ORF">AVDCRST_MAG13-3295</name>
</gene>
<dbReference type="AlphaFoldDB" id="A0A6J4TBV9"/>
<dbReference type="Pfam" id="PF13738">
    <property type="entry name" value="Pyr_redox_3"/>
    <property type="match status" value="1"/>
</dbReference>
<dbReference type="SUPFAM" id="SSF51905">
    <property type="entry name" value="FAD/NAD(P)-binding domain"/>
    <property type="match status" value="1"/>
</dbReference>
<evidence type="ECO:0000313" key="2">
    <source>
        <dbReference type="EMBL" id="CAA9519694.1"/>
    </source>
</evidence>
<protein>
    <submittedName>
        <fullName evidence="2">Oxidoreductase</fullName>
    </submittedName>
</protein>
<sequence length="486" mass="52829">MQQRNSGPADLDALEAELRRDLERLELPGKPWVPQRETAEGRPVADVAVVGAGMCGLAAAAALRLLGIERVRVLDRAPAGGEGPWVTFARMETLRSPKTLAGPALGLPALTFRAWFEAQRGAEGWERLGKIPRAMWMDYLGWYRRVMGIAVENDVPIASVRPREDGLIALELADGAEDVLCRRLVLATGRDGLGGPAVPRFAQRADRRFWAHSAEAIDFAALRGRRVGVVGAGASAFDNAAAALEAGCASLDMLVRRPALPRVNKFTGIGSPGVVEGFAGLPDEWKWRFLLHVLGEQTPPPRDSVLRVSRRPNARLRLSSPVLSLAEADGALRVETPRDSFLLDFLVFATGFRADLARRPELALLAPHVRLWRDRFAPPEPGLENDELADSPDLAPDYAFQERVAGACPALARVHCFNHPATLSHGKLSGDIPAVSEGAQRLARAIARSLFVEDREHHFARLQAFDTPELLGDEWPEAVQPPGVAA</sequence>
<organism evidence="2">
    <name type="scientific">uncultured Solirubrobacteraceae bacterium</name>
    <dbReference type="NCBI Taxonomy" id="1162706"/>
    <lineage>
        <taxon>Bacteria</taxon>
        <taxon>Bacillati</taxon>
        <taxon>Actinomycetota</taxon>
        <taxon>Thermoleophilia</taxon>
        <taxon>Solirubrobacterales</taxon>
        <taxon>Solirubrobacteraceae</taxon>
        <taxon>environmental samples</taxon>
    </lineage>
</organism>
<dbReference type="EMBL" id="CADCVO010000524">
    <property type="protein sequence ID" value="CAA9519694.1"/>
    <property type="molecule type" value="Genomic_DNA"/>
</dbReference>
<dbReference type="Gene3D" id="3.50.50.60">
    <property type="entry name" value="FAD/NAD(P)-binding domain"/>
    <property type="match status" value="1"/>
</dbReference>
<name>A0A6J4TBV9_9ACTN</name>
<keyword evidence="1" id="KW-0560">Oxidoreductase</keyword>
<dbReference type="InterPro" id="IPR036188">
    <property type="entry name" value="FAD/NAD-bd_sf"/>
</dbReference>